<keyword evidence="4" id="KW-1185">Reference proteome</keyword>
<feature type="transmembrane region" description="Helical" evidence="1">
    <location>
        <begin position="22"/>
        <end position="46"/>
    </location>
</feature>
<dbReference type="SMART" id="SM00014">
    <property type="entry name" value="acidPPc"/>
    <property type="match status" value="1"/>
</dbReference>
<keyword evidence="1" id="KW-1133">Transmembrane helix</keyword>
<evidence type="ECO:0000313" key="3">
    <source>
        <dbReference type="EMBL" id="CRL35916.1"/>
    </source>
</evidence>
<gene>
    <name evidence="3" type="ORF">T1815_12041</name>
</gene>
<dbReference type="PANTHER" id="PTHR14969">
    <property type="entry name" value="SPHINGOSINE-1-PHOSPHATE PHOSPHOHYDROLASE"/>
    <property type="match status" value="1"/>
</dbReference>
<keyword evidence="1" id="KW-0472">Membrane</keyword>
<dbReference type="Pfam" id="PF01569">
    <property type="entry name" value="PAP2"/>
    <property type="match status" value="1"/>
</dbReference>
<dbReference type="InterPro" id="IPR000326">
    <property type="entry name" value="PAP2/HPO"/>
</dbReference>
<keyword evidence="1" id="KW-0812">Transmembrane</keyword>
<feature type="domain" description="Phosphatidic acid phosphatase type 2/haloperoxidase" evidence="2">
    <location>
        <begin position="51"/>
        <end position="162"/>
    </location>
</feature>
<name>A0A0M6WHA9_9FIRM</name>
<dbReference type="EMBL" id="CVRQ01000015">
    <property type="protein sequence ID" value="CRL35916.1"/>
    <property type="molecule type" value="Genomic_DNA"/>
</dbReference>
<dbReference type="RefSeq" id="WP_055061518.1">
    <property type="nucleotide sequence ID" value="NZ_CVRQ01000015.1"/>
</dbReference>
<feature type="transmembrane region" description="Helical" evidence="1">
    <location>
        <begin position="123"/>
        <end position="141"/>
    </location>
</feature>
<dbReference type="Gene3D" id="1.20.144.10">
    <property type="entry name" value="Phosphatidic acid phosphatase type 2/haloperoxidase"/>
    <property type="match status" value="1"/>
</dbReference>
<evidence type="ECO:0000313" key="4">
    <source>
        <dbReference type="Proteomes" id="UP000049472"/>
    </source>
</evidence>
<dbReference type="Proteomes" id="UP000049472">
    <property type="component" value="Unassembled WGS sequence"/>
</dbReference>
<evidence type="ECO:0000256" key="1">
    <source>
        <dbReference type="SAM" id="Phobius"/>
    </source>
</evidence>
<sequence>MDWEFDILYAIQSIRTPFLDKLMAFLSTLGNAGALWIVIGVVLCISKKYRRGGMQMLSAELLSFIVGNLIIKNMVDRLRPCQIDETVSLIVKIPFDSSFPSGHTLNGITAAVTLMFIDKRMGIPAIVLAVLIAFSRMYNFMHFPTDILAGAVLGVVSAVFVNFLFKRAGKSEMTK</sequence>
<dbReference type="InterPro" id="IPR036938">
    <property type="entry name" value="PAP2/HPO_sf"/>
</dbReference>
<accession>A0A0M6WHA9</accession>
<organism evidence="3 4">
    <name type="scientific">Agathobacter rectalis</name>
    <dbReference type="NCBI Taxonomy" id="39491"/>
    <lineage>
        <taxon>Bacteria</taxon>
        <taxon>Bacillati</taxon>
        <taxon>Bacillota</taxon>
        <taxon>Clostridia</taxon>
        <taxon>Lachnospirales</taxon>
        <taxon>Lachnospiraceae</taxon>
        <taxon>Agathobacter</taxon>
    </lineage>
</organism>
<evidence type="ECO:0000259" key="2">
    <source>
        <dbReference type="SMART" id="SM00014"/>
    </source>
</evidence>
<dbReference type="AlphaFoldDB" id="A0A0M6WHA9"/>
<dbReference type="SUPFAM" id="SSF48317">
    <property type="entry name" value="Acid phosphatase/Vanadium-dependent haloperoxidase"/>
    <property type="match status" value="1"/>
</dbReference>
<dbReference type="PANTHER" id="PTHR14969:SF13">
    <property type="entry name" value="AT30094P"/>
    <property type="match status" value="1"/>
</dbReference>
<feature type="transmembrane region" description="Helical" evidence="1">
    <location>
        <begin position="147"/>
        <end position="165"/>
    </location>
</feature>
<proteinExistence type="predicted"/>
<protein>
    <recommendedName>
        <fullName evidence="2">Phosphatidic acid phosphatase type 2/haloperoxidase domain-containing protein</fullName>
    </recommendedName>
</protein>
<reference evidence="4" key="1">
    <citation type="submission" date="2015-05" db="EMBL/GenBank/DDBJ databases">
        <authorList>
            <consortium name="Pathogen Informatics"/>
        </authorList>
    </citation>
    <scope>NUCLEOTIDE SEQUENCE [LARGE SCALE GENOMIC DNA]</scope>
    <source>
        <strain evidence="4">T1-815</strain>
    </source>
</reference>